<dbReference type="InterPro" id="IPR012337">
    <property type="entry name" value="RNaseH-like_sf"/>
</dbReference>
<dbReference type="EMBL" id="BLAL01000160">
    <property type="protein sequence ID" value="GES86175.1"/>
    <property type="molecule type" value="Genomic_DNA"/>
</dbReference>
<name>A0A8H3LI71_9GLOM</name>
<dbReference type="GO" id="GO:0006357">
    <property type="term" value="P:regulation of transcription by RNA polymerase II"/>
    <property type="evidence" value="ECO:0007669"/>
    <property type="project" value="TreeGrafter"/>
</dbReference>
<reference evidence="2" key="1">
    <citation type="submission" date="2019-10" db="EMBL/GenBank/DDBJ databases">
        <title>Conservation and host-specific expression of non-tandemly repeated heterogenous ribosome RNA gene in arbuscular mycorrhizal fungi.</title>
        <authorList>
            <person name="Maeda T."/>
            <person name="Kobayashi Y."/>
            <person name="Nakagawa T."/>
            <person name="Ezawa T."/>
            <person name="Yamaguchi K."/>
            <person name="Bino T."/>
            <person name="Nishimoto Y."/>
            <person name="Shigenobu S."/>
            <person name="Kawaguchi M."/>
        </authorList>
    </citation>
    <scope>NUCLEOTIDE SEQUENCE</scope>
    <source>
        <strain evidence="2">HR1</strain>
    </source>
</reference>
<dbReference type="InterPro" id="IPR008906">
    <property type="entry name" value="HATC_C_dom"/>
</dbReference>
<gene>
    <name evidence="2" type="ORF">RCL2_001324100</name>
</gene>
<accession>A0A8H3LI71</accession>
<evidence type="ECO:0000259" key="1">
    <source>
        <dbReference type="Pfam" id="PF05699"/>
    </source>
</evidence>
<proteinExistence type="predicted"/>
<dbReference type="AlphaFoldDB" id="A0A8H3LI71"/>
<sequence length="243" mass="28076">MSTKSESDTDTKKDLKRLKEIMLSDDEWKLMKQLTKILQPFYDATKLLGDLTNDDDAFDDDIEFEDGDDDNVIIMQNTKRKIKIKNPLNCEGKEEEVKRNLYHLLHHYWENPAKEGMISALLDPRVKSLNFVSSLKKEGIISLLHDEYQFVKESEEFATGTTLNSDDLDLLESNNSLLIDMFAESQSAENEINDYLSLQQLSPKTDPYKWWTGNQNRFPILSYLAKKYLSISATSTSSESFCF</sequence>
<dbReference type="SUPFAM" id="SSF53098">
    <property type="entry name" value="Ribonuclease H-like"/>
    <property type="match status" value="1"/>
</dbReference>
<protein>
    <submittedName>
        <fullName evidence="2">Zinc finger BED domain-containing protein 1-like</fullName>
    </submittedName>
</protein>
<dbReference type="Pfam" id="PF05699">
    <property type="entry name" value="Dimer_Tnp_hAT"/>
    <property type="match status" value="1"/>
</dbReference>
<feature type="domain" description="HAT C-terminal dimerisation" evidence="1">
    <location>
        <begin position="191"/>
        <end position="240"/>
    </location>
</feature>
<comment type="caution">
    <text evidence="2">The sequence shown here is derived from an EMBL/GenBank/DDBJ whole genome shotgun (WGS) entry which is preliminary data.</text>
</comment>
<dbReference type="Proteomes" id="UP000615446">
    <property type="component" value="Unassembled WGS sequence"/>
</dbReference>
<dbReference type="PANTHER" id="PTHR46169:SF29">
    <property type="entry name" value="DNA REPLICATION-RELATED ELEMENT FACTOR, ISOFORM A"/>
    <property type="match status" value="1"/>
</dbReference>
<dbReference type="InterPro" id="IPR052717">
    <property type="entry name" value="Vacuolar_transposase_reg"/>
</dbReference>
<organism evidence="2 3">
    <name type="scientific">Rhizophagus clarus</name>
    <dbReference type="NCBI Taxonomy" id="94130"/>
    <lineage>
        <taxon>Eukaryota</taxon>
        <taxon>Fungi</taxon>
        <taxon>Fungi incertae sedis</taxon>
        <taxon>Mucoromycota</taxon>
        <taxon>Glomeromycotina</taxon>
        <taxon>Glomeromycetes</taxon>
        <taxon>Glomerales</taxon>
        <taxon>Glomeraceae</taxon>
        <taxon>Rhizophagus</taxon>
    </lineage>
</organism>
<dbReference type="GO" id="GO:0005634">
    <property type="term" value="C:nucleus"/>
    <property type="evidence" value="ECO:0007669"/>
    <property type="project" value="TreeGrafter"/>
</dbReference>
<dbReference type="PANTHER" id="PTHR46169">
    <property type="entry name" value="DNA REPLICATION-RELATED ELEMENT FACTOR, ISOFORM A"/>
    <property type="match status" value="1"/>
</dbReference>
<dbReference type="GO" id="GO:0046983">
    <property type="term" value="F:protein dimerization activity"/>
    <property type="evidence" value="ECO:0007669"/>
    <property type="project" value="InterPro"/>
</dbReference>
<dbReference type="OrthoDB" id="1607513at2759"/>
<evidence type="ECO:0000313" key="2">
    <source>
        <dbReference type="EMBL" id="GES86175.1"/>
    </source>
</evidence>
<evidence type="ECO:0000313" key="3">
    <source>
        <dbReference type="Proteomes" id="UP000615446"/>
    </source>
</evidence>